<gene>
    <name evidence="2" type="ORF">SH1V18_47520</name>
</gene>
<dbReference type="SUPFAM" id="SSF55729">
    <property type="entry name" value="Acyl-CoA N-acyltransferases (Nat)"/>
    <property type="match status" value="1"/>
</dbReference>
<protein>
    <recommendedName>
        <fullName evidence="1">N-acetyltransferase domain-containing protein</fullName>
    </recommendedName>
</protein>
<sequence>MIVRKATTDDLSIIKKLYWLLDTDAIYYQPDHFMLSERPDDFILDKINNEKTDFLLGEIDDETIGFILIIEKETPNISCLKKERYAYIFDFVIAEEYRSKGYGALLMQFSKEWGRERNLDSLKLSVFPDNYRGIEFYKKQGLITTMHTMKCSL</sequence>
<dbReference type="EMBL" id="BRLB01000030">
    <property type="protein sequence ID" value="GKX32272.1"/>
    <property type="molecule type" value="Genomic_DNA"/>
</dbReference>
<proteinExistence type="predicted"/>
<evidence type="ECO:0000313" key="3">
    <source>
        <dbReference type="Proteomes" id="UP001144256"/>
    </source>
</evidence>
<dbReference type="InterPro" id="IPR000182">
    <property type="entry name" value="GNAT_dom"/>
</dbReference>
<organism evidence="2 3">
    <name type="scientific">Vallitalea longa</name>
    <dbReference type="NCBI Taxonomy" id="2936439"/>
    <lineage>
        <taxon>Bacteria</taxon>
        <taxon>Bacillati</taxon>
        <taxon>Bacillota</taxon>
        <taxon>Clostridia</taxon>
        <taxon>Lachnospirales</taxon>
        <taxon>Vallitaleaceae</taxon>
        <taxon>Vallitalea</taxon>
    </lineage>
</organism>
<dbReference type="CDD" id="cd04301">
    <property type="entry name" value="NAT_SF"/>
    <property type="match status" value="1"/>
</dbReference>
<reference evidence="2" key="1">
    <citation type="submission" date="2022-06" db="EMBL/GenBank/DDBJ databases">
        <title>Vallitalea longa sp. nov., an anaerobic bacterium isolated from marine sediment.</title>
        <authorList>
            <person name="Hirano S."/>
            <person name="Terahara T."/>
            <person name="Mori K."/>
            <person name="Hamada M."/>
            <person name="Matsumoto R."/>
            <person name="Kobayashi T."/>
        </authorList>
    </citation>
    <scope>NUCLEOTIDE SEQUENCE</scope>
    <source>
        <strain evidence="2">SH18-1</strain>
    </source>
</reference>
<dbReference type="AlphaFoldDB" id="A0A9W5YE38"/>
<dbReference type="InterPro" id="IPR016181">
    <property type="entry name" value="Acyl_CoA_acyltransferase"/>
</dbReference>
<evidence type="ECO:0000313" key="2">
    <source>
        <dbReference type="EMBL" id="GKX32272.1"/>
    </source>
</evidence>
<dbReference type="PROSITE" id="PS51186">
    <property type="entry name" value="GNAT"/>
    <property type="match status" value="1"/>
</dbReference>
<evidence type="ECO:0000259" key="1">
    <source>
        <dbReference type="PROSITE" id="PS51186"/>
    </source>
</evidence>
<comment type="caution">
    <text evidence="2">The sequence shown here is derived from an EMBL/GenBank/DDBJ whole genome shotgun (WGS) entry which is preliminary data.</text>
</comment>
<name>A0A9W5YE38_9FIRM</name>
<accession>A0A9W5YE38</accession>
<dbReference type="RefSeq" id="WP_281819746.1">
    <property type="nucleotide sequence ID" value="NZ_BRLB01000030.1"/>
</dbReference>
<dbReference type="Pfam" id="PF00583">
    <property type="entry name" value="Acetyltransf_1"/>
    <property type="match status" value="1"/>
</dbReference>
<feature type="domain" description="N-acetyltransferase" evidence="1">
    <location>
        <begin position="1"/>
        <end position="153"/>
    </location>
</feature>
<dbReference type="GO" id="GO:0016747">
    <property type="term" value="F:acyltransferase activity, transferring groups other than amino-acyl groups"/>
    <property type="evidence" value="ECO:0007669"/>
    <property type="project" value="InterPro"/>
</dbReference>
<keyword evidence="3" id="KW-1185">Reference proteome</keyword>
<dbReference type="Gene3D" id="3.40.630.30">
    <property type="match status" value="1"/>
</dbReference>
<dbReference type="Proteomes" id="UP001144256">
    <property type="component" value="Unassembled WGS sequence"/>
</dbReference>